<proteinExistence type="predicted"/>
<evidence type="ECO:0000259" key="7">
    <source>
        <dbReference type="PROSITE" id="PS50893"/>
    </source>
</evidence>
<dbReference type="Gene3D" id="3.40.50.300">
    <property type="entry name" value="P-loop containing nucleotide triphosphate hydrolases"/>
    <property type="match status" value="1"/>
</dbReference>
<organism evidence="8 9">
    <name type="scientific">Echinicola arenosa</name>
    <dbReference type="NCBI Taxonomy" id="2774144"/>
    <lineage>
        <taxon>Bacteria</taxon>
        <taxon>Pseudomonadati</taxon>
        <taxon>Bacteroidota</taxon>
        <taxon>Cytophagia</taxon>
        <taxon>Cytophagales</taxon>
        <taxon>Cyclobacteriaceae</taxon>
        <taxon>Echinicola</taxon>
    </lineage>
</organism>
<dbReference type="CDD" id="cd03293">
    <property type="entry name" value="ABC_NrtD_SsuB_transporters"/>
    <property type="match status" value="1"/>
</dbReference>
<evidence type="ECO:0000256" key="5">
    <source>
        <dbReference type="ARBA" id="ARBA00022840"/>
    </source>
</evidence>
<dbReference type="PANTHER" id="PTHR42788">
    <property type="entry name" value="TAURINE IMPORT ATP-BINDING PROTEIN-RELATED"/>
    <property type="match status" value="1"/>
</dbReference>
<dbReference type="InterPro" id="IPR003439">
    <property type="entry name" value="ABC_transporter-like_ATP-bd"/>
</dbReference>
<keyword evidence="2" id="KW-0813">Transport</keyword>
<dbReference type="RefSeq" id="WP_192009688.1">
    <property type="nucleotide sequence ID" value="NZ_JACYTQ010000002.1"/>
</dbReference>
<keyword evidence="6" id="KW-0472">Membrane</keyword>
<protein>
    <submittedName>
        <fullName evidence="8">ABC transporter ATP-binding protein</fullName>
    </submittedName>
</protein>
<accession>A0ABR9AMJ2</accession>
<evidence type="ECO:0000256" key="2">
    <source>
        <dbReference type="ARBA" id="ARBA00022448"/>
    </source>
</evidence>
<dbReference type="EMBL" id="JACYTQ010000002">
    <property type="protein sequence ID" value="MBD8488839.1"/>
    <property type="molecule type" value="Genomic_DNA"/>
</dbReference>
<evidence type="ECO:0000256" key="1">
    <source>
        <dbReference type="ARBA" id="ARBA00004202"/>
    </source>
</evidence>
<keyword evidence="5 8" id="KW-0067">ATP-binding</keyword>
<evidence type="ECO:0000256" key="3">
    <source>
        <dbReference type="ARBA" id="ARBA00022475"/>
    </source>
</evidence>
<dbReference type="Proteomes" id="UP000647133">
    <property type="component" value="Unassembled WGS sequence"/>
</dbReference>
<evidence type="ECO:0000313" key="8">
    <source>
        <dbReference type="EMBL" id="MBD8488839.1"/>
    </source>
</evidence>
<dbReference type="PANTHER" id="PTHR42788:SF13">
    <property type="entry name" value="ALIPHATIC SULFONATES IMPORT ATP-BINDING PROTEIN SSUB"/>
    <property type="match status" value="1"/>
</dbReference>
<dbReference type="GO" id="GO:0005524">
    <property type="term" value="F:ATP binding"/>
    <property type="evidence" value="ECO:0007669"/>
    <property type="project" value="UniProtKB-KW"/>
</dbReference>
<reference evidence="8 9" key="1">
    <citation type="submission" date="2020-09" db="EMBL/GenBank/DDBJ databases">
        <title>Echinicola sp. CAU 1574 isolated from sand of Sido Beach.</title>
        <authorList>
            <person name="Kim W."/>
        </authorList>
    </citation>
    <scope>NUCLEOTIDE SEQUENCE [LARGE SCALE GENOMIC DNA]</scope>
    <source>
        <strain evidence="8 9">CAU 1574</strain>
    </source>
</reference>
<comment type="caution">
    <text evidence="8">The sequence shown here is derived from an EMBL/GenBank/DDBJ whole genome shotgun (WGS) entry which is preliminary data.</text>
</comment>
<dbReference type="PROSITE" id="PS00211">
    <property type="entry name" value="ABC_TRANSPORTER_1"/>
    <property type="match status" value="1"/>
</dbReference>
<keyword evidence="3" id="KW-1003">Cell membrane</keyword>
<dbReference type="InterPro" id="IPR005890">
    <property type="entry name" value="NO3_transporter_ATP-bd-like"/>
</dbReference>
<dbReference type="NCBIfam" id="TIGR01184">
    <property type="entry name" value="ntrCD"/>
    <property type="match status" value="1"/>
</dbReference>
<dbReference type="InterPro" id="IPR050166">
    <property type="entry name" value="ABC_transporter_ATP-bind"/>
</dbReference>
<dbReference type="PROSITE" id="PS50893">
    <property type="entry name" value="ABC_TRANSPORTER_2"/>
    <property type="match status" value="1"/>
</dbReference>
<feature type="domain" description="ABC transporter" evidence="7">
    <location>
        <begin position="4"/>
        <end position="237"/>
    </location>
</feature>
<dbReference type="InterPro" id="IPR017871">
    <property type="entry name" value="ABC_transporter-like_CS"/>
</dbReference>
<name>A0ABR9AMJ2_9BACT</name>
<dbReference type="InterPro" id="IPR027417">
    <property type="entry name" value="P-loop_NTPase"/>
</dbReference>
<keyword evidence="9" id="KW-1185">Reference proteome</keyword>
<dbReference type="InterPro" id="IPR003593">
    <property type="entry name" value="AAA+_ATPase"/>
</dbReference>
<comment type="subcellular location">
    <subcellularLocation>
        <location evidence="1">Cell membrane</location>
        <topology evidence="1">Peripheral membrane protein</topology>
    </subcellularLocation>
</comment>
<evidence type="ECO:0000256" key="4">
    <source>
        <dbReference type="ARBA" id="ARBA00022741"/>
    </source>
</evidence>
<dbReference type="Pfam" id="PF00005">
    <property type="entry name" value="ABC_tran"/>
    <property type="match status" value="1"/>
</dbReference>
<evidence type="ECO:0000256" key="6">
    <source>
        <dbReference type="ARBA" id="ARBA00023136"/>
    </source>
</evidence>
<dbReference type="SUPFAM" id="SSF52540">
    <property type="entry name" value="P-loop containing nucleoside triphosphate hydrolases"/>
    <property type="match status" value="1"/>
</dbReference>
<sequence length="294" mass="33180">MPILELKNVNKSYGTGTSKVDVLRNINLSVEEGEFVAIVGFSGSGKTTLINMINGLQFPDKGQVLLHGNPVNGPGPDRGVIFQNYSLLPWLSVFKNIKLSVDEAFPNLSKQEKEKHINKYIKMVNLSHATHKYPKELSGGMRQRVSVARALAMNPEILLMDEPLSALDALTRGTLQEEIIKIWSKDKKTAILITNDVDEGILMADRIIPLTPGPKATLGPEFKIDFKRPRDITEINKDPHYKRLRNDILEYLIEVGATRKQTSDQKYLLPDLKPVMPGRVFFGRKKKNEKVKYF</sequence>
<evidence type="ECO:0000313" key="9">
    <source>
        <dbReference type="Proteomes" id="UP000647133"/>
    </source>
</evidence>
<gene>
    <name evidence="8" type="ORF">IFO69_08795</name>
</gene>
<keyword evidence="4" id="KW-0547">Nucleotide-binding</keyword>
<dbReference type="SMART" id="SM00382">
    <property type="entry name" value="AAA"/>
    <property type="match status" value="1"/>
</dbReference>